<dbReference type="PROSITE" id="PS00107">
    <property type="entry name" value="PROTEIN_KINASE_ATP"/>
    <property type="match status" value="1"/>
</dbReference>
<dbReference type="Pfam" id="PF00069">
    <property type="entry name" value="Pkinase"/>
    <property type="match status" value="1"/>
</dbReference>
<proteinExistence type="inferred from homology"/>
<name>A0A7H1PRM2_9ACTN</name>
<feature type="domain" description="Rhodanese" evidence="10">
    <location>
        <begin position="552"/>
        <end position="589"/>
    </location>
</feature>
<accession>A0A7H1PRM2</accession>
<dbReference type="Gene3D" id="1.10.510.10">
    <property type="entry name" value="Transferase(Phosphotransferase) domain 1"/>
    <property type="match status" value="1"/>
</dbReference>
<dbReference type="PROSITE" id="PS50011">
    <property type="entry name" value="PROTEIN_KINASE_DOM"/>
    <property type="match status" value="1"/>
</dbReference>
<feature type="binding site" evidence="7">
    <location>
        <position position="43"/>
    </location>
    <ligand>
        <name>ATP</name>
        <dbReference type="ChEBI" id="CHEBI:30616"/>
    </ligand>
</feature>
<evidence type="ECO:0000256" key="1">
    <source>
        <dbReference type="ARBA" id="ARBA00010062"/>
    </source>
</evidence>
<dbReference type="InterPro" id="IPR028081">
    <property type="entry name" value="Leu-bd"/>
</dbReference>
<dbReference type="InterPro" id="IPR008271">
    <property type="entry name" value="Ser/Thr_kinase_AS"/>
</dbReference>
<dbReference type="KEGG" id="sgf:HEP81_00365"/>
<dbReference type="GO" id="GO:0005524">
    <property type="term" value="F:ATP binding"/>
    <property type="evidence" value="ECO:0007669"/>
    <property type="project" value="UniProtKB-UniRule"/>
</dbReference>
<dbReference type="InterPro" id="IPR011009">
    <property type="entry name" value="Kinase-like_dom_sf"/>
</dbReference>
<evidence type="ECO:0000313" key="11">
    <source>
        <dbReference type="EMBL" id="QNT90702.1"/>
    </source>
</evidence>
<evidence type="ECO:0000256" key="4">
    <source>
        <dbReference type="ARBA" id="ARBA00022741"/>
    </source>
</evidence>
<feature type="domain" description="Protein kinase" evidence="9">
    <location>
        <begin position="15"/>
        <end position="275"/>
    </location>
</feature>
<dbReference type="SUPFAM" id="SSF56112">
    <property type="entry name" value="Protein kinase-like (PK-like)"/>
    <property type="match status" value="1"/>
</dbReference>
<dbReference type="Gene3D" id="3.30.200.20">
    <property type="entry name" value="Phosphorylase Kinase, domain 1"/>
    <property type="match status" value="1"/>
</dbReference>
<keyword evidence="5 11" id="KW-0418">Kinase</keyword>
<keyword evidence="3" id="KW-0732">Signal</keyword>
<dbReference type="CDD" id="cd06342">
    <property type="entry name" value="PBP1_ABC_LIVBP-like"/>
    <property type="match status" value="1"/>
</dbReference>
<evidence type="ECO:0000256" key="2">
    <source>
        <dbReference type="ARBA" id="ARBA00022679"/>
    </source>
</evidence>
<dbReference type="PROSITE" id="PS50206">
    <property type="entry name" value="RHODANESE_3"/>
    <property type="match status" value="1"/>
</dbReference>
<dbReference type="AlphaFoldDB" id="A0A7H1PRM2"/>
<dbReference type="InterPro" id="IPR017441">
    <property type="entry name" value="Protein_kinase_ATP_BS"/>
</dbReference>
<evidence type="ECO:0000256" key="3">
    <source>
        <dbReference type="ARBA" id="ARBA00022729"/>
    </source>
</evidence>
<keyword evidence="6 7" id="KW-0067">ATP-binding</keyword>
<dbReference type="CDD" id="cd14014">
    <property type="entry name" value="STKc_PknB_like"/>
    <property type="match status" value="1"/>
</dbReference>
<dbReference type="GeneID" id="91460023"/>
<organism evidence="11 12">
    <name type="scientific">Streptomyces griseofuscus</name>
    <dbReference type="NCBI Taxonomy" id="146922"/>
    <lineage>
        <taxon>Bacteria</taxon>
        <taxon>Bacillati</taxon>
        <taxon>Actinomycetota</taxon>
        <taxon>Actinomycetes</taxon>
        <taxon>Kitasatosporales</taxon>
        <taxon>Streptomycetaceae</taxon>
        <taxon>Streptomyces</taxon>
    </lineage>
</organism>
<evidence type="ECO:0000259" key="10">
    <source>
        <dbReference type="PROSITE" id="PS50206"/>
    </source>
</evidence>
<evidence type="ECO:0000259" key="9">
    <source>
        <dbReference type="PROSITE" id="PS50011"/>
    </source>
</evidence>
<reference evidence="11 12" key="1">
    <citation type="submission" date="2020-04" db="EMBL/GenBank/DDBJ databases">
        <title>Characterization and engineering of Streptomyces griseofuscus DSM40191 as a potential heterologous host for expression of BGCs.</title>
        <authorList>
            <person name="Gren T."/>
            <person name="Whitford C.M."/>
            <person name="Mohite O.S."/>
            <person name="Joergensen T.S."/>
            <person name="Nielsen J.B."/>
            <person name="Lee S.Y."/>
            <person name="Weber T."/>
        </authorList>
    </citation>
    <scope>NUCLEOTIDE SEQUENCE [LARGE SCALE GENOMIC DNA]</scope>
    <source>
        <strain evidence="11 12">DSM 40191</strain>
    </source>
</reference>
<keyword evidence="2" id="KW-0808">Transferase</keyword>
<dbReference type="InterPro" id="IPR001763">
    <property type="entry name" value="Rhodanese-like_dom"/>
</dbReference>
<evidence type="ECO:0000256" key="8">
    <source>
        <dbReference type="SAM" id="MobiDB-lite"/>
    </source>
</evidence>
<keyword evidence="11" id="KW-0723">Serine/threonine-protein kinase</keyword>
<dbReference type="PROSITE" id="PS00108">
    <property type="entry name" value="PROTEIN_KINASE_ST"/>
    <property type="match status" value="1"/>
</dbReference>
<dbReference type="GO" id="GO:0004674">
    <property type="term" value="F:protein serine/threonine kinase activity"/>
    <property type="evidence" value="ECO:0007669"/>
    <property type="project" value="UniProtKB-KW"/>
</dbReference>
<dbReference type="Pfam" id="PF13458">
    <property type="entry name" value="Peripla_BP_6"/>
    <property type="match status" value="1"/>
</dbReference>
<evidence type="ECO:0000313" key="12">
    <source>
        <dbReference type="Proteomes" id="UP000516422"/>
    </source>
</evidence>
<comment type="similarity">
    <text evidence="1">Belongs to the leucine-binding protein family.</text>
</comment>
<keyword evidence="4 7" id="KW-0547">Nucleotide-binding</keyword>
<evidence type="ECO:0000256" key="5">
    <source>
        <dbReference type="ARBA" id="ARBA00022777"/>
    </source>
</evidence>
<dbReference type="Proteomes" id="UP000516422">
    <property type="component" value="Chromosome"/>
</dbReference>
<dbReference type="InterPro" id="IPR028082">
    <property type="entry name" value="Peripla_BP_I"/>
</dbReference>
<dbReference type="SUPFAM" id="SSF53822">
    <property type="entry name" value="Periplasmic binding protein-like I"/>
    <property type="match status" value="1"/>
</dbReference>
<dbReference type="PANTHER" id="PTHR43289">
    <property type="entry name" value="MITOGEN-ACTIVATED PROTEIN KINASE KINASE KINASE 20-RELATED"/>
    <property type="match status" value="1"/>
</dbReference>
<sequence length="721" mass="75311">MRPLTAQDPVSVGGHRLLARIGAGGMGVVYLARSKGGALAALKVIRAEHAADPGFRARFRREAQAAARVDGRWTAPVTAADPEAAEPWIATAFVPGPSLAETVAGYGPLPPRTVLALGARLAEALAAVHTAGLVHRDIKPGNVLLALDGPRLIDFGIARVGGATALTATDVVIGTPGYLAPEQARARDEEVGPPSDVFALGCVLAYAATGRPPFGGGTVPAVIFRTVHEEPRLDGITEDGLRNLVARCLAKDPAARPTVPELRAALGDFCTDDWLPPTLPAVIAERSAEVLRLPEPERPTTPETPVDEPPAPSRRRLLVLGGTAAVMLTVGGSTAAWLTGRGNSPSAAPSRPRRTVAVQADLSGSGKELGASVEHGVRLAVEQHNARADRPFDLALTVLDDAGDAGRAKEAARRLVADGRVCAVIGPTSDTTALAAADQYKAALLPMVTAWAGSDSLYAAVDMKNSTSSVFQLRPSDTAIDTPLVRYLTSVRPARRTFLVEDQAARDYSWLIAQNLAANPPSNGTIVRHQVAATADFGPAVTAAIAARAQAVVYCGSSSRRAASCARALRAAGFTGTPAATEAVLTPEFLRAAGPAAEGWVFSATFVDPSRLAPAAAFVRSFKKRYGVQSVGRGAAEGYDALGLVAHALGLVAHALASPGTGPVDRSNLTHRLRAVSYRGITRTFAFRNRAAEVDEEPGLFLWRVEHGTPIFLGQYQEAKV</sequence>
<dbReference type="InterPro" id="IPR000719">
    <property type="entry name" value="Prot_kinase_dom"/>
</dbReference>
<gene>
    <name evidence="11" type="ORF">HEP81_00365</name>
</gene>
<protein>
    <submittedName>
        <fullName evidence="11">Serine/threonine protein kinase</fullName>
    </submittedName>
</protein>
<dbReference type="SMART" id="SM00220">
    <property type="entry name" value="S_TKc"/>
    <property type="match status" value="1"/>
</dbReference>
<feature type="region of interest" description="Disordered" evidence="8">
    <location>
        <begin position="293"/>
        <end position="313"/>
    </location>
</feature>
<dbReference type="EMBL" id="CP051006">
    <property type="protein sequence ID" value="QNT90702.1"/>
    <property type="molecule type" value="Genomic_DNA"/>
</dbReference>
<dbReference type="RefSeq" id="WP_037652333.1">
    <property type="nucleotide sequence ID" value="NZ_CP051006.1"/>
</dbReference>
<dbReference type="Gene3D" id="3.40.50.2300">
    <property type="match status" value="2"/>
</dbReference>
<evidence type="ECO:0000256" key="6">
    <source>
        <dbReference type="ARBA" id="ARBA00022840"/>
    </source>
</evidence>
<dbReference type="PANTHER" id="PTHR43289:SF34">
    <property type="entry name" value="SERINE_THREONINE-PROTEIN KINASE YBDM-RELATED"/>
    <property type="match status" value="1"/>
</dbReference>
<evidence type="ECO:0000256" key="7">
    <source>
        <dbReference type="PROSITE-ProRule" id="PRU10141"/>
    </source>
</evidence>